<proteinExistence type="predicted"/>
<dbReference type="AlphaFoldDB" id="A0A4V6D707"/>
<accession>A0A4V6D707</accession>
<gene>
    <name evidence="1" type="ORF">SEVIR_5G301333v2</name>
</gene>
<reference evidence="1" key="1">
    <citation type="submission" date="2019-03" db="EMBL/GenBank/DDBJ databases">
        <title>WGS assembly of Setaria viridis.</title>
        <authorList>
            <person name="Huang P."/>
            <person name="Jenkins J."/>
            <person name="Grimwood J."/>
            <person name="Barry K."/>
            <person name="Healey A."/>
            <person name="Mamidi S."/>
            <person name="Sreedasyam A."/>
            <person name="Shu S."/>
            <person name="Feldman M."/>
            <person name="Wu J."/>
            <person name="Yu Y."/>
            <person name="Chen C."/>
            <person name="Johnson J."/>
            <person name="Rokhsar D."/>
            <person name="Baxter I."/>
            <person name="Schmutz J."/>
            <person name="Brutnell T."/>
            <person name="Kellogg E."/>
        </authorList>
    </citation>
    <scope>NUCLEOTIDE SEQUENCE [LARGE SCALE GENOMIC DNA]</scope>
</reference>
<dbReference type="Proteomes" id="UP000298652">
    <property type="component" value="Chromosome 5"/>
</dbReference>
<dbReference type="EMBL" id="CM016556">
    <property type="protein sequence ID" value="TKW16466.1"/>
    <property type="molecule type" value="Genomic_DNA"/>
</dbReference>
<evidence type="ECO:0000313" key="2">
    <source>
        <dbReference type="Proteomes" id="UP000298652"/>
    </source>
</evidence>
<sequence length="94" mass="10658">MLLHVMDHQDNDDEIHYVRGVNWALDSTDEDEDPMADSEVQFVMDTFAGKIEVPDSQMDIAEVNEPDTEVDEPDAVYALVKLASIDVNKFQSTR</sequence>
<keyword evidence="2" id="KW-1185">Reference proteome</keyword>
<name>A0A4V6D707_SETVI</name>
<dbReference type="Gramene" id="TKW16466">
    <property type="protein sequence ID" value="TKW16466"/>
    <property type="gene ID" value="SEVIR_5G301333v2"/>
</dbReference>
<organism evidence="1 2">
    <name type="scientific">Setaria viridis</name>
    <name type="common">Green bristlegrass</name>
    <name type="synonym">Setaria italica subsp. viridis</name>
    <dbReference type="NCBI Taxonomy" id="4556"/>
    <lineage>
        <taxon>Eukaryota</taxon>
        <taxon>Viridiplantae</taxon>
        <taxon>Streptophyta</taxon>
        <taxon>Embryophyta</taxon>
        <taxon>Tracheophyta</taxon>
        <taxon>Spermatophyta</taxon>
        <taxon>Magnoliopsida</taxon>
        <taxon>Liliopsida</taxon>
        <taxon>Poales</taxon>
        <taxon>Poaceae</taxon>
        <taxon>PACMAD clade</taxon>
        <taxon>Panicoideae</taxon>
        <taxon>Panicodae</taxon>
        <taxon>Paniceae</taxon>
        <taxon>Cenchrinae</taxon>
        <taxon>Setaria</taxon>
    </lineage>
</organism>
<protein>
    <submittedName>
        <fullName evidence="1">Uncharacterized protein</fullName>
    </submittedName>
</protein>
<evidence type="ECO:0000313" key="1">
    <source>
        <dbReference type="EMBL" id="TKW16466.1"/>
    </source>
</evidence>